<dbReference type="InterPro" id="IPR014729">
    <property type="entry name" value="Rossmann-like_a/b/a_fold"/>
</dbReference>
<dbReference type="InterPro" id="IPR023617">
    <property type="entry name" value="Tyr-tRNA-ligase_arc/euk-type"/>
</dbReference>
<dbReference type="PANTHER" id="PTHR46264">
    <property type="entry name" value="TYROSINE-TRNA LIGASE"/>
    <property type="match status" value="1"/>
</dbReference>
<dbReference type="Pfam" id="PF00579">
    <property type="entry name" value="tRNA-synt_1b"/>
    <property type="match status" value="1"/>
</dbReference>
<gene>
    <name evidence="10" type="ORF">COU89_00895</name>
</gene>
<dbReference type="GO" id="GO:0005737">
    <property type="term" value="C:cytoplasm"/>
    <property type="evidence" value="ECO:0007669"/>
    <property type="project" value="TreeGrafter"/>
</dbReference>
<evidence type="ECO:0000256" key="8">
    <source>
        <dbReference type="ARBA" id="ARBA00048248"/>
    </source>
</evidence>
<protein>
    <recommendedName>
        <fullName evidence="1">tyrosine--tRNA ligase</fullName>
        <ecNumber evidence="1">6.1.1.1</ecNumber>
    </recommendedName>
    <alternativeName>
        <fullName evidence="7">Tyrosyl-tRNA synthetase</fullName>
    </alternativeName>
</protein>
<evidence type="ECO:0000256" key="1">
    <source>
        <dbReference type="ARBA" id="ARBA00013160"/>
    </source>
</evidence>
<evidence type="ECO:0000256" key="4">
    <source>
        <dbReference type="ARBA" id="ARBA00022840"/>
    </source>
</evidence>
<comment type="similarity">
    <text evidence="9">Belongs to the class-I aminoacyl-tRNA synthetase family.</text>
</comment>
<evidence type="ECO:0000256" key="6">
    <source>
        <dbReference type="ARBA" id="ARBA00023146"/>
    </source>
</evidence>
<accession>A0A2M8KVH7</accession>
<dbReference type="EMBL" id="PFEE01000019">
    <property type="protein sequence ID" value="PJE63883.1"/>
    <property type="molecule type" value="Genomic_DNA"/>
</dbReference>
<dbReference type="GO" id="GO:0005524">
    <property type="term" value="F:ATP binding"/>
    <property type="evidence" value="ECO:0007669"/>
    <property type="project" value="UniProtKB-KW"/>
</dbReference>
<keyword evidence="3 9" id="KW-0547">Nucleotide-binding</keyword>
<evidence type="ECO:0000256" key="9">
    <source>
        <dbReference type="RuleBase" id="RU363036"/>
    </source>
</evidence>
<keyword evidence="4 9" id="KW-0067">ATP-binding</keyword>
<dbReference type="SUPFAM" id="SSF52374">
    <property type="entry name" value="Nucleotidylyl transferase"/>
    <property type="match status" value="1"/>
</dbReference>
<organism evidence="10 11">
    <name type="scientific">Candidatus Roizmanbacteria bacterium CG10_big_fil_rev_8_21_14_0_10_45_7</name>
    <dbReference type="NCBI Taxonomy" id="1974854"/>
    <lineage>
        <taxon>Bacteria</taxon>
        <taxon>Candidatus Roizmaniibacteriota</taxon>
    </lineage>
</organism>
<dbReference type="InterPro" id="IPR002305">
    <property type="entry name" value="aa-tRNA-synth_Ic"/>
</dbReference>
<evidence type="ECO:0000313" key="11">
    <source>
        <dbReference type="Proteomes" id="UP000231569"/>
    </source>
</evidence>
<dbReference type="InterPro" id="IPR050489">
    <property type="entry name" value="Tyr-tRNA_synthase"/>
</dbReference>
<evidence type="ECO:0000256" key="2">
    <source>
        <dbReference type="ARBA" id="ARBA00022598"/>
    </source>
</evidence>
<evidence type="ECO:0000256" key="3">
    <source>
        <dbReference type="ARBA" id="ARBA00022741"/>
    </source>
</evidence>
<dbReference type="NCBIfam" id="NF006330">
    <property type="entry name" value="PRK08560.1"/>
    <property type="match status" value="1"/>
</dbReference>
<dbReference type="GO" id="GO:0004831">
    <property type="term" value="F:tyrosine-tRNA ligase activity"/>
    <property type="evidence" value="ECO:0007669"/>
    <property type="project" value="UniProtKB-EC"/>
</dbReference>
<dbReference type="GO" id="GO:0006437">
    <property type="term" value="P:tyrosyl-tRNA aminoacylation"/>
    <property type="evidence" value="ECO:0007669"/>
    <property type="project" value="TreeGrafter"/>
</dbReference>
<evidence type="ECO:0000256" key="7">
    <source>
        <dbReference type="ARBA" id="ARBA00033323"/>
    </source>
</evidence>
<keyword evidence="6 9" id="KW-0030">Aminoacyl-tRNA synthetase</keyword>
<evidence type="ECO:0000256" key="5">
    <source>
        <dbReference type="ARBA" id="ARBA00022917"/>
    </source>
</evidence>
<dbReference type="PIRSF" id="PIRSF006588">
    <property type="entry name" value="TyrRS_arch_euk"/>
    <property type="match status" value="1"/>
</dbReference>
<keyword evidence="2 9" id="KW-0436">Ligase</keyword>
<comment type="catalytic activity">
    <reaction evidence="8">
        <text>tRNA(Tyr) + L-tyrosine + ATP = L-tyrosyl-tRNA(Tyr) + AMP + diphosphate + H(+)</text>
        <dbReference type="Rhea" id="RHEA:10220"/>
        <dbReference type="Rhea" id="RHEA-COMP:9706"/>
        <dbReference type="Rhea" id="RHEA-COMP:9707"/>
        <dbReference type="ChEBI" id="CHEBI:15378"/>
        <dbReference type="ChEBI" id="CHEBI:30616"/>
        <dbReference type="ChEBI" id="CHEBI:33019"/>
        <dbReference type="ChEBI" id="CHEBI:58315"/>
        <dbReference type="ChEBI" id="CHEBI:78442"/>
        <dbReference type="ChEBI" id="CHEBI:78536"/>
        <dbReference type="ChEBI" id="CHEBI:456215"/>
        <dbReference type="EC" id="6.1.1.1"/>
    </reaction>
</comment>
<dbReference type="Proteomes" id="UP000231569">
    <property type="component" value="Unassembled WGS sequence"/>
</dbReference>
<dbReference type="AlphaFoldDB" id="A0A2M8KVH7"/>
<comment type="caution">
    <text evidence="10">The sequence shown here is derived from an EMBL/GenBank/DDBJ whole genome shotgun (WGS) entry which is preliminary data.</text>
</comment>
<reference evidence="11" key="1">
    <citation type="submission" date="2017-09" db="EMBL/GenBank/DDBJ databases">
        <title>Depth-based differentiation of microbial function through sediment-hosted aquifers and enrichment of novel symbionts in the deep terrestrial subsurface.</title>
        <authorList>
            <person name="Probst A.J."/>
            <person name="Ladd B."/>
            <person name="Jarett J.K."/>
            <person name="Geller-Mcgrath D.E."/>
            <person name="Sieber C.M.K."/>
            <person name="Emerson J.B."/>
            <person name="Anantharaman K."/>
            <person name="Thomas B.C."/>
            <person name="Malmstrom R."/>
            <person name="Stieglmeier M."/>
            <person name="Klingl A."/>
            <person name="Woyke T."/>
            <person name="Ryan C.M."/>
            <person name="Banfield J.F."/>
        </authorList>
    </citation>
    <scope>NUCLEOTIDE SEQUENCE [LARGE SCALE GENOMIC DNA]</scope>
</reference>
<name>A0A2M8KVH7_9BACT</name>
<dbReference type="Gene3D" id="3.40.50.620">
    <property type="entry name" value="HUPs"/>
    <property type="match status" value="2"/>
</dbReference>
<keyword evidence="5 9" id="KW-0648">Protein biosynthesis</keyword>
<proteinExistence type="inferred from homology"/>
<dbReference type="PANTHER" id="PTHR46264:SF4">
    <property type="entry name" value="TYROSINE--TRNA LIGASE, CYTOPLASMIC"/>
    <property type="match status" value="1"/>
</dbReference>
<dbReference type="EC" id="6.1.1.1" evidence="1"/>
<evidence type="ECO:0000313" key="10">
    <source>
        <dbReference type="EMBL" id="PJE63883.1"/>
    </source>
</evidence>
<sequence>MANLIDQLEHLTEEILTKEELAELLASKKKLTHYIGFEISGLVHIGHVSSLNVVKPLQDHGAQSIIWLADWHSYINNKLGGSFENIRTAAKYFEHAMRAALLCHGVDHTKVQFLLANDTYTMKYWELVMAVAKNTTLSRTKRSLDIAGRTAGDSIPTAILFYPSMQAADIFFLGVNIAHAGMDQRKAHIVARDARLPGFQKPVSIHTHILQGLQKPSIWPIPEGDPLQTAIALKMSKSKPDSAIFIHDEPDVIASKIKKAFCPPKETKHNPIIDWTINLILKRDKTFTIERPAQYGGTLVINNPQQLIALYEQEQLSPVDLKNGVTQWIQHFLEPAREYFKSEDKQKLLEQMRSMVITR</sequence>